<dbReference type="Pfam" id="PF11028">
    <property type="entry name" value="TMEM260-like"/>
    <property type="match status" value="1"/>
</dbReference>
<keyword evidence="2" id="KW-0812">Transmembrane</keyword>
<evidence type="ECO:0000256" key="2">
    <source>
        <dbReference type="SAM" id="Phobius"/>
    </source>
</evidence>
<feature type="transmembrane region" description="Helical" evidence="2">
    <location>
        <begin position="410"/>
        <end position="433"/>
    </location>
</feature>
<dbReference type="Proteomes" id="UP000001876">
    <property type="component" value="Unassembled WGS sequence"/>
</dbReference>
<feature type="transmembrane region" description="Helical" evidence="2">
    <location>
        <begin position="369"/>
        <end position="390"/>
    </location>
</feature>
<feature type="region of interest" description="Disordered" evidence="1">
    <location>
        <begin position="339"/>
        <end position="358"/>
    </location>
</feature>
<dbReference type="EMBL" id="GG663735">
    <property type="protein sequence ID" value="EEH60072.1"/>
    <property type="molecule type" value="Genomic_DNA"/>
</dbReference>
<dbReference type="eggNOG" id="ENOG502QSIA">
    <property type="taxonomic scope" value="Eukaryota"/>
</dbReference>
<dbReference type="InterPro" id="IPR052724">
    <property type="entry name" value="GT117_domain-containing"/>
</dbReference>
<evidence type="ECO:0000256" key="3">
    <source>
        <dbReference type="SAM" id="SignalP"/>
    </source>
</evidence>
<keyword evidence="5" id="KW-1185">Reference proteome</keyword>
<feature type="transmembrane region" description="Helical" evidence="2">
    <location>
        <begin position="192"/>
        <end position="210"/>
    </location>
</feature>
<evidence type="ECO:0000313" key="5">
    <source>
        <dbReference type="Proteomes" id="UP000001876"/>
    </source>
</evidence>
<evidence type="ECO:0000313" key="4">
    <source>
        <dbReference type="EMBL" id="EEH60072.1"/>
    </source>
</evidence>
<keyword evidence="3" id="KW-0732">Signal</keyword>
<feature type="transmembrane region" description="Helical" evidence="2">
    <location>
        <begin position="222"/>
        <end position="241"/>
    </location>
</feature>
<feature type="chain" id="PRO_5002911884" evidence="3">
    <location>
        <begin position="21"/>
        <end position="821"/>
    </location>
</feature>
<dbReference type="InterPro" id="IPR021280">
    <property type="entry name" value="TMEM260-like"/>
</dbReference>
<dbReference type="RefSeq" id="XP_003054820.1">
    <property type="nucleotide sequence ID" value="XM_003054774.1"/>
</dbReference>
<reference evidence="4 5" key="1">
    <citation type="journal article" date="2009" name="Science">
        <title>Green evolution and dynamic adaptations revealed by genomes of the marine picoeukaryotes Micromonas.</title>
        <authorList>
            <person name="Worden A.Z."/>
            <person name="Lee J.H."/>
            <person name="Mock T."/>
            <person name="Rouze P."/>
            <person name="Simmons M.P."/>
            <person name="Aerts A.L."/>
            <person name="Allen A.E."/>
            <person name="Cuvelier M.L."/>
            <person name="Derelle E."/>
            <person name="Everett M.V."/>
            <person name="Foulon E."/>
            <person name="Grimwood J."/>
            <person name="Gundlach H."/>
            <person name="Henrissat B."/>
            <person name="Napoli C."/>
            <person name="McDonald S.M."/>
            <person name="Parker M.S."/>
            <person name="Rombauts S."/>
            <person name="Salamov A."/>
            <person name="Von Dassow P."/>
            <person name="Badger J.H."/>
            <person name="Coutinho P.M."/>
            <person name="Demir E."/>
            <person name="Dubchak I."/>
            <person name="Gentemann C."/>
            <person name="Eikrem W."/>
            <person name="Gready J.E."/>
            <person name="John U."/>
            <person name="Lanier W."/>
            <person name="Lindquist E.A."/>
            <person name="Lucas S."/>
            <person name="Mayer K.F."/>
            <person name="Moreau H."/>
            <person name="Not F."/>
            <person name="Otillar R."/>
            <person name="Panaud O."/>
            <person name="Pangilinan J."/>
            <person name="Paulsen I."/>
            <person name="Piegu B."/>
            <person name="Poliakov A."/>
            <person name="Robbens S."/>
            <person name="Schmutz J."/>
            <person name="Toulza E."/>
            <person name="Wyss T."/>
            <person name="Zelensky A."/>
            <person name="Zhou K."/>
            <person name="Armbrust E.V."/>
            <person name="Bhattacharya D."/>
            <person name="Goodenough U.W."/>
            <person name="Van de Peer Y."/>
            <person name="Grigoriev I.V."/>
        </authorList>
    </citation>
    <scope>NUCLEOTIDE SEQUENCE [LARGE SCALE GENOMIC DNA]</scope>
    <source>
        <strain evidence="4 5">CCMP1545</strain>
    </source>
</reference>
<dbReference type="OrthoDB" id="197432at2759"/>
<sequence>MKHGTLAPVAFALATLCVYASTMYPSAAGGDATEFAFIACDFPAVPHPPGYPTFALLTAFASRAFRAMRFGGPAWGSNFASASCGAAASGVLYAAIRDAVGGRREGSTTIATHAAAALGAGLFACGKNTWTNTIQSEVFGLNNLFVAAAVYFTVAFARDNAVGPAPDRSAAAFKHALKGAFTCGLAMSNQHTFALVGTPLATWVLLRGLFAGAKSLRSPSRLLAVLSVPFLGLTPYAYLVLASGTRPGWRNGRNTPRGGNTPGAWGETRSRDGFWTHVTRAEYGTFTLFSGEGSRDHRARLGITRYARNLHDDTGGIAPWLMLAAVIGGVSAWARERRRRRRRRRRNEKNASDATTETRELALAGSCHGLAPVVVAYALYTVGFQLLANLPIEKDLYAGVSRRFWMQSDVLAGFVAGAGAAFATSRTIALLALGGDGRGRGAMRNDANANRRRAFFEFAALGIVLALLCSRVVADYRAMDQSGNAYYERFGREMLRPLPKGARLIVRGDLITNSARYVQRCLGYRKDVQMVDMAMLTYKWFVKTQSGNFKSFHWPGTHYHPNEPPHGFSMRALLDLNYHKDSSAIFLAGGWHDDDPSTVGHYDTMPFGIADEIVKLPAAGGAATRGLPFKSPKKFYKRRAKALPNMTFGDGGGGNFASRAMSRHVLPRFGGDREVSLAEKYPEGTWERVVMTDYYGARHKLAHALLSYGIAAADVATRESGDDDSKAKDDRVYAFETSAAIIEACVSEHPPPVPSFYYRNLGICRQRAWGERREKTEHHAKMVTAFKAYLAAVDAEGGEREGGYDAIAGIVLEAERGSMVA</sequence>
<feature type="transmembrane region" description="Helical" evidence="2">
    <location>
        <begin position="317"/>
        <end position="334"/>
    </location>
</feature>
<dbReference type="AlphaFoldDB" id="C1MGQ7"/>
<name>C1MGQ7_MICPC</name>
<keyword evidence="2" id="KW-1133">Transmembrane helix</keyword>
<gene>
    <name evidence="4" type="ORF">MICPUCDRAFT_49904</name>
</gene>
<feature type="signal peptide" evidence="3">
    <location>
        <begin position="1"/>
        <end position="20"/>
    </location>
</feature>
<dbReference type="KEGG" id="mpp:MICPUCDRAFT_49904"/>
<proteinExistence type="predicted"/>
<dbReference type="PANTHER" id="PTHR16214">
    <property type="entry name" value="TRANSMEMBRANE PROTEIN 260"/>
    <property type="match status" value="1"/>
</dbReference>
<organism evidence="5">
    <name type="scientific">Micromonas pusilla (strain CCMP1545)</name>
    <name type="common">Picoplanktonic green alga</name>
    <dbReference type="NCBI Taxonomy" id="564608"/>
    <lineage>
        <taxon>Eukaryota</taxon>
        <taxon>Viridiplantae</taxon>
        <taxon>Chlorophyta</taxon>
        <taxon>Mamiellophyceae</taxon>
        <taxon>Mamiellales</taxon>
        <taxon>Mamiellaceae</taxon>
        <taxon>Micromonas</taxon>
    </lineage>
</organism>
<keyword evidence="2" id="KW-0472">Membrane</keyword>
<feature type="transmembrane region" description="Helical" evidence="2">
    <location>
        <begin position="454"/>
        <end position="474"/>
    </location>
</feature>
<accession>C1MGQ7</accession>
<dbReference type="PANTHER" id="PTHR16214:SF3">
    <property type="entry name" value="TRANSMEMBRANE PROTEIN 260"/>
    <property type="match status" value="1"/>
</dbReference>
<protein>
    <submittedName>
        <fullName evidence="4">Predicted protein</fullName>
    </submittedName>
</protein>
<evidence type="ECO:0000256" key="1">
    <source>
        <dbReference type="SAM" id="MobiDB-lite"/>
    </source>
</evidence>
<feature type="compositionally biased region" description="Basic and acidic residues" evidence="1">
    <location>
        <begin position="348"/>
        <end position="358"/>
    </location>
</feature>
<dbReference type="GeneID" id="9681232"/>